<keyword evidence="4 7" id="KW-1133">Transmembrane helix</keyword>
<dbReference type="Gene3D" id="1.20.1530.20">
    <property type="match status" value="1"/>
</dbReference>
<evidence type="ECO:0000259" key="8">
    <source>
        <dbReference type="Pfam" id="PF00999"/>
    </source>
</evidence>
<reference evidence="9" key="1">
    <citation type="submission" date="2014-05" db="EMBL/GenBank/DDBJ databases">
        <authorList>
            <person name="Horn Fabian"/>
        </authorList>
    </citation>
    <scope>NUCLEOTIDE SEQUENCE</scope>
</reference>
<keyword evidence="6 7" id="KW-0472">Membrane</keyword>
<dbReference type="PANTHER" id="PTHR32468">
    <property type="entry name" value="CATION/H + ANTIPORTER"/>
    <property type="match status" value="1"/>
</dbReference>
<feature type="transmembrane region" description="Helical" evidence="7">
    <location>
        <begin position="328"/>
        <end position="349"/>
    </location>
</feature>
<evidence type="ECO:0000256" key="2">
    <source>
        <dbReference type="ARBA" id="ARBA00022448"/>
    </source>
</evidence>
<evidence type="ECO:0000256" key="4">
    <source>
        <dbReference type="ARBA" id="ARBA00022989"/>
    </source>
</evidence>
<dbReference type="AlphaFoldDB" id="A0A060ZTG4"/>
<keyword evidence="11" id="KW-1185">Reference proteome</keyword>
<dbReference type="InterPro" id="IPR038770">
    <property type="entry name" value="Na+/solute_symporter_sf"/>
</dbReference>
<feature type="transmembrane region" description="Helical" evidence="7">
    <location>
        <begin position="296"/>
        <end position="316"/>
    </location>
</feature>
<feature type="transmembrane region" description="Helical" evidence="7">
    <location>
        <begin position="252"/>
        <end position="284"/>
    </location>
</feature>
<reference evidence="10 11" key="2">
    <citation type="submission" date="2021-03" db="EMBL/GenBank/DDBJ databases">
        <title>Genomic Encyclopedia of Type Strains, Phase IV (KMG-IV): sequencing the most valuable type-strain genomes for metagenomic binning, comparative biology and taxonomic classification.</title>
        <authorList>
            <person name="Goeker M."/>
        </authorList>
    </citation>
    <scope>NUCLEOTIDE SEQUENCE [LARGE SCALE GENOMIC DNA]</scope>
    <source>
        <strain evidence="10 11">DSM 41954</strain>
    </source>
</reference>
<dbReference type="GO" id="GO:0015297">
    <property type="term" value="F:antiporter activity"/>
    <property type="evidence" value="ECO:0007669"/>
    <property type="project" value="InterPro"/>
</dbReference>
<dbReference type="HOGENOM" id="CLU_005126_7_0_11"/>
<keyword evidence="2" id="KW-0813">Transport</keyword>
<evidence type="ECO:0000313" key="11">
    <source>
        <dbReference type="Proteomes" id="UP000756710"/>
    </source>
</evidence>
<feature type="transmembrane region" description="Helical" evidence="7">
    <location>
        <begin position="211"/>
        <end position="231"/>
    </location>
</feature>
<gene>
    <name evidence="10" type="ORF">J2Z30_001883</name>
    <name evidence="9" type="ORF">SIRAN3244</name>
</gene>
<feature type="transmembrane region" description="Helical" evidence="7">
    <location>
        <begin position="147"/>
        <end position="170"/>
    </location>
</feature>
<evidence type="ECO:0000256" key="7">
    <source>
        <dbReference type="SAM" id="Phobius"/>
    </source>
</evidence>
<dbReference type="GO" id="GO:1902600">
    <property type="term" value="P:proton transmembrane transport"/>
    <property type="evidence" value="ECO:0007669"/>
    <property type="project" value="InterPro"/>
</dbReference>
<evidence type="ECO:0000256" key="1">
    <source>
        <dbReference type="ARBA" id="ARBA00004141"/>
    </source>
</evidence>
<feature type="transmembrane region" description="Helical" evidence="7">
    <location>
        <begin position="12"/>
        <end position="33"/>
    </location>
</feature>
<dbReference type="Proteomes" id="UP000756710">
    <property type="component" value="Unassembled WGS sequence"/>
</dbReference>
<name>A0A060ZTG4_9ACTN</name>
<dbReference type="InterPro" id="IPR006153">
    <property type="entry name" value="Cation/H_exchanger_TM"/>
</dbReference>
<dbReference type="RefSeq" id="WP_044569703.1">
    <property type="nucleotide sequence ID" value="NZ_BAABDR010000068.1"/>
</dbReference>
<organism evidence="9">
    <name type="scientific">Streptomyces iranensis</name>
    <dbReference type="NCBI Taxonomy" id="576784"/>
    <lineage>
        <taxon>Bacteria</taxon>
        <taxon>Bacillati</taxon>
        <taxon>Actinomycetota</taxon>
        <taxon>Actinomycetes</taxon>
        <taxon>Kitasatosporales</taxon>
        <taxon>Streptomycetaceae</taxon>
        <taxon>Streptomyces</taxon>
        <taxon>Streptomyces violaceusniger group</taxon>
    </lineage>
</organism>
<comment type="subcellular location">
    <subcellularLocation>
        <location evidence="1">Membrane</location>
        <topology evidence="1">Multi-pass membrane protein</topology>
    </subcellularLocation>
</comment>
<feature type="domain" description="Cation/H+ exchanger transmembrane" evidence="8">
    <location>
        <begin position="29"/>
        <end position="414"/>
    </location>
</feature>
<keyword evidence="3 7" id="KW-0812">Transmembrane</keyword>
<feature type="transmembrane region" description="Helical" evidence="7">
    <location>
        <begin position="392"/>
        <end position="411"/>
    </location>
</feature>
<evidence type="ECO:0000256" key="3">
    <source>
        <dbReference type="ARBA" id="ARBA00022692"/>
    </source>
</evidence>
<keyword evidence="5" id="KW-0406">Ion transport</keyword>
<dbReference type="EMBL" id="LK022848">
    <property type="protein sequence ID" value="CDR06342.1"/>
    <property type="molecule type" value="Genomic_DNA"/>
</dbReference>
<dbReference type="PANTHER" id="PTHR32468:SF0">
    <property type="entry name" value="K(+)_H(+) ANTIPORTER 1"/>
    <property type="match status" value="1"/>
</dbReference>
<evidence type="ECO:0000313" key="10">
    <source>
        <dbReference type="EMBL" id="MBP2060881.1"/>
    </source>
</evidence>
<dbReference type="EMBL" id="JAGGLR010000004">
    <property type="protein sequence ID" value="MBP2060881.1"/>
    <property type="molecule type" value="Genomic_DNA"/>
</dbReference>
<feature type="transmembrane region" description="Helical" evidence="7">
    <location>
        <begin position="84"/>
        <end position="101"/>
    </location>
</feature>
<evidence type="ECO:0000313" key="9">
    <source>
        <dbReference type="EMBL" id="CDR06342.1"/>
    </source>
</evidence>
<sequence length="441" mass="45074">MAFSLAPTAPIGAHQLLLFLLQVGTLLLLATLLGRLAIQLRMPAIVGELCTGVLVGPSVLSHAAPAVSHWLLPNDPAQFHLLDAAGQLGVLMLIGLTGVELDAGALRRNAPAAAGVSAAGILVPLGLGVCAGFVIPASLMAETARRPVFALFLGVAMGISAMPVIAKALIELRLIHHEIGRLIMCAVVVDDTVGWILLSVVSAMATTGIRAGAVLTSMGWLVVVLVMVLLVRRPVGAGLRAVDRGTRDGTSAALAVAFILLCAAATQAMGLEAVFGAFVGGVVVGGWGRAAADQLAAVRTTTLTILAPLFFATAGLRIDLSALAEPVVLATGVVLLLVATTGKFAGAYVGGRLSRLGHWESLAIGAGMNARGVIEVVVAMAGLRLGVLSPDVYTIVVLVAIATSLMAPPVLRFAMARAGVSLQVMLPEKDRSKNELISAAE</sequence>
<feature type="transmembrane region" description="Helical" evidence="7">
    <location>
        <begin position="45"/>
        <end position="64"/>
    </location>
</feature>
<feature type="transmembrane region" description="Helical" evidence="7">
    <location>
        <begin position="113"/>
        <end position="135"/>
    </location>
</feature>
<proteinExistence type="predicted"/>
<dbReference type="Pfam" id="PF00999">
    <property type="entry name" value="Na_H_Exchanger"/>
    <property type="match status" value="1"/>
</dbReference>
<evidence type="ECO:0000256" key="5">
    <source>
        <dbReference type="ARBA" id="ARBA00023065"/>
    </source>
</evidence>
<dbReference type="InterPro" id="IPR050794">
    <property type="entry name" value="CPA2_transporter"/>
</dbReference>
<protein>
    <submittedName>
        <fullName evidence="10">Kef-type K+ transport system membrane component KefB</fullName>
    </submittedName>
    <submittedName>
        <fullName evidence="9">Sodium/hydrogen exchanger</fullName>
    </submittedName>
</protein>
<accession>A0A060ZTG4</accession>
<evidence type="ECO:0000256" key="6">
    <source>
        <dbReference type="ARBA" id="ARBA00023136"/>
    </source>
</evidence>
<feature type="transmembrane region" description="Helical" evidence="7">
    <location>
        <begin position="182"/>
        <end position="205"/>
    </location>
</feature>
<dbReference type="GO" id="GO:0016020">
    <property type="term" value="C:membrane"/>
    <property type="evidence" value="ECO:0007669"/>
    <property type="project" value="UniProtKB-SubCell"/>
</dbReference>